<gene>
    <name evidence="1" type="ORF">CgunFtcFv8_010233</name>
</gene>
<accession>A0AAN8HVB7</accession>
<protein>
    <submittedName>
        <fullName evidence="1">Uncharacterized protein</fullName>
    </submittedName>
</protein>
<name>A0AAN8HVB7_CHAGU</name>
<sequence>MLDAGTRCLLLLPLSPAHVWQISDNENVMRGTAREDFDPGAQRSSPQFCIADEAHHAYLRTEGIVYMSDNMML</sequence>
<dbReference type="AlphaFoldDB" id="A0AAN8HVB7"/>
<proteinExistence type="predicted"/>
<evidence type="ECO:0000313" key="1">
    <source>
        <dbReference type="EMBL" id="KAK5928957.1"/>
    </source>
</evidence>
<comment type="caution">
    <text evidence="1">The sequence shown here is derived from an EMBL/GenBank/DDBJ whole genome shotgun (WGS) entry which is preliminary data.</text>
</comment>
<reference evidence="1 2" key="1">
    <citation type="journal article" date="2023" name="Mol. Biol. Evol.">
        <title>Genomics of Secondarily Temperate Adaptation in the Only Non-Antarctic Icefish.</title>
        <authorList>
            <person name="Rivera-Colon A.G."/>
            <person name="Rayamajhi N."/>
            <person name="Minhas B.F."/>
            <person name="Madrigal G."/>
            <person name="Bilyk K.T."/>
            <person name="Yoon V."/>
            <person name="Hune M."/>
            <person name="Gregory S."/>
            <person name="Cheng C.H.C."/>
            <person name="Catchen J.M."/>
        </authorList>
    </citation>
    <scope>NUCLEOTIDE SEQUENCE [LARGE SCALE GENOMIC DNA]</scope>
    <source>
        <tissue evidence="1">White muscle</tissue>
    </source>
</reference>
<keyword evidence="2" id="KW-1185">Reference proteome</keyword>
<organism evidence="1 2">
    <name type="scientific">Champsocephalus gunnari</name>
    <name type="common">Mackerel icefish</name>
    <dbReference type="NCBI Taxonomy" id="52237"/>
    <lineage>
        <taxon>Eukaryota</taxon>
        <taxon>Metazoa</taxon>
        <taxon>Chordata</taxon>
        <taxon>Craniata</taxon>
        <taxon>Vertebrata</taxon>
        <taxon>Euteleostomi</taxon>
        <taxon>Actinopterygii</taxon>
        <taxon>Neopterygii</taxon>
        <taxon>Teleostei</taxon>
        <taxon>Neoteleostei</taxon>
        <taxon>Acanthomorphata</taxon>
        <taxon>Eupercaria</taxon>
        <taxon>Perciformes</taxon>
        <taxon>Notothenioidei</taxon>
        <taxon>Channichthyidae</taxon>
        <taxon>Champsocephalus</taxon>
    </lineage>
</organism>
<dbReference type="EMBL" id="JAURVH010001517">
    <property type="protein sequence ID" value="KAK5928957.1"/>
    <property type="molecule type" value="Genomic_DNA"/>
</dbReference>
<dbReference type="Proteomes" id="UP001331515">
    <property type="component" value="Unassembled WGS sequence"/>
</dbReference>
<evidence type="ECO:0000313" key="2">
    <source>
        <dbReference type="Proteomes" id="UP001331515"/>
    </source>
</evidence>